<reference evidence="2" key="1">
    <citation type="journal article" date="2014" name="Proc. Natl. Acad. Sci. U.S.A.">
        <title>Extensive sampling of basidiomycete genomes demonstrates inadequacy of the white-rot/brown-rot paradigm for wood decay fungi.</title>
        <authorList>
            <person name="Riley R."/>
            <person name="Salamov A.A."/>
            <person name="Brown D.W."/>
            <person name="Nagy L.G."/>
            <person name="Floudas D."/>
            <person name="Held B.W."/>
            <person name="Levasseur A."/>
            <person name="Lombard V."/>
            <person name="Morin E."/>
            <person name="Otillar R."/>
            <person name="Lindquist E.A."/>
            <person name="Sun H."/>
            <person name="LaButti K.M."/>
            <person name="Schmutz J."/>
            <person name="Jabbour D."/>
            <person name="Luo H."/>
            <person name="Baker S.E."/>
            <person name="Pisabarro A.G."/>
            <person name="Walton J.D."/>
            <person name="Blanchette R.A."/>
            <person name="Henrissat B."/>
            <person name="Martin F."/>
            <person name="Cullen D."/>
            <person name="Hibbett D.S."/>
            <person name="Grigoriev I.V."/>
        </authorList>
    </citation>
    <scope>NUCLEOTIDE SEQUENCE [LARGE SCALE GENOMIC DNA]</scope>
    <source>
        <strain evidence="2">MUCL 33604</strain>
    </source>
</reference>
<keyword evidence="2" id="KW-1185">Reference proteome</keyword>
<accession>A0A067PBI7</accession>
<name>A0A067PBI7_9AGAM</name>
<proteinExistence type="predicted"/>
<protein>
    <submittedName>
        <fullName evidence="1">Uncharacterized protein</fullName>
    </submittedName>
</protein>
<organism evidence="1 2">
    <name type="scientific">Jaapia argillacea MUCL 33604</name>
    <dbReference type="NCBI Taxonomy" id="933084"/>
    <lineage>
        <taxon>Eukaryota</taxon>
        <taxon>Fungi</taxon>
        <taxon>Dikarya</taxon>
        <taxon>Basidiomycota</taxon>
        <taxon>Agaricomycotina</taxon>
        <taxon>Agaricomycetes</taxon>
        <taxon>Agaricomycetidae</taxon>
        <taxon>Jaapiales</taxon>
        <taxon>Jaapiaceae</taxon>
        <taxon>Jaapia</taxon>
    </lineage>
</organism>
<evidence type="ECO:0000313" key="2">
    <source>
        <dbReference type="Proteomes" id="UP000027265"/>
    </source>
</evidence>
<dbReference type="AlphaFoldDB" id="A0A067PBI7"/>
<sequence>MARGIIALGWPGWVDRLLPGCPVVHSSSSETPASPSNASLFIHPFAPSSMSPFAPALLHCVSLRSRRDTSTAKFQS</sequence>
<dbReference type="HOGENOM" id="CLU_2654835_0_0_1"/>
<gene>
    <name evidence="1" type="ORF">JAAARDRAFT_62040</name>
</gene>
<dbReference type="InParanoid" id="A0A067PBI7"/>
<dbReference type="Proteomes" id="UP000027265">
    <property type="component" value="Unassembled WGS sequence"/>
</dbReference>
<evidence type="ECO:0000313" key="1">
    <source>
        <dbReference type="EMBL" id="KDQ52288.1"/>
    </source>
</evidence>
<dbReference type="EMBL" id="KL197741">
    <property type="protein sequence ID" value="KDQ52288.1"/>
    <property type="molecule type" value="Genomic_DNA"/>
</dbReference>